<organism evidence="1 2">
    <name type="scientific">Paxillus rubicundulus Ve08.2h10</name>
    <dbReference type="NCBI Taxonomy" id="930991"/>
    <lineage>
        <taxon>Eukaryota</taxon>
        <taxon>Fungi</taxon>
        <taxon>Dikarya</taxon>
        <taxon>Basidiomycota</taxon>
        <taxon>Agaricomycotina</taxon>
        <taxon>Agaricomycetes</taxon>
        <taxon>Agaricomycetidae</taxon>
        <taxon>Boletales</taxon>
        <taxon>Paxilineae</taxon>
        <taxon>Paxillaceae</taxon>
        <taxon>Paxillus</taxon>
    </lineage>
</organism>
<evidence type="ECO:0000313" key="1">
    <source>
        <dbReference type="EMBL" id="KIK76621.1"/>
    </source>
</evidence>
<gene>
    <name evidence="1" type="ORF">PAXRUDRAFT_169351</name>
</gene>
<feature type="non-terminal residue" evidence="1">
    <location>
        <position position="1"/>
    </location>
</feature>
<evidence type="ECO:0000313" key="2">
    <source>
        <dbReference type="Proteomes" id="UP000054538"/>
    </source>
</evidence>
<proteinExistence type="predicted"/>
<reference evidence="2" key="2">
    <citation type="submission" date="2015-01" db="EMBL/GenBank/DDBJ databases">
        <title>Evolutionary Origins and Diversification of the Mycorrhizal Mutualists.</title>
        <authorList>
            <consortium name="DOE Joint Genome Institute"/>
            <consortium name="Mycorrhizal Genomics Consortium"/>
            <person name="Kohler A."/>
            <person name="Kuo A."/>
            <person name="Nagy L.G."/>
            <person name="Floudas D."/>
            <person name="Copeland A."/>
            <person name="Barry K.W."/>
            <person name="Cichocki N."/>
            <person name="Veneault-Fourrey C."/>
            <person name="LaButti K."/>
            <person name="Lindquist E.A."/>
            <person name="Lipzen A."/>
            <person name="Lundell T."/>
            <person name="Morin E."/>
            <person name="Murat C."/>
            <person name="Riley R."/>
            <person name="Ohm R."/>
            <person name="Sun H."/>
            <person name="Tunlid A."/>
            <person name="Henrissat B."/>
            <person name="Grigoriev I.V."/>
            <person name="Hibbett D.S."/>
            <person name="Martin F."/>
        </authorList>
    </citation>
    <scope>NUCLEOTIDE SEQUENCE [LARGE SCALE GENOMIC DNA]</scope>
    <source>
        <strain evidence="2">Ve08.2h10</strain>
    </source>
</reference>
<dbReference type="EMBL" id="KN827386">
    <property type="protein sequence ID" value="KIK76621.1"/>
    <property type="molecule type" value="Genomic_DNA"/>
</dbReference>
<dbReference type="InParanoid" id="A0A0D0CZB7"/>
<accession>A0A0D0CZB7</accession>
<dbReference type="Proteomes" id="UP000054538">
    <property type="component" value="Unassembled WGS sequence"/>
</dbReference>
<reference evidence="1 2" key="1">
    <citation type="submission" date="2014-04" db="EMBL/GenBank/DDBJ databases">
        <authorList>
            <consortium name="DOE Joint Genome Institute"/>
            <person name="Kuo A."/>
            <person name="Kohler A."/>
            <person name="Jargeat P."/>
            <person name="Nagy L.G."/>
            <person name="Floudas D."/>
            <person name="Copeland A."/>
            <person name="Barry K.W."/>
            <person name="Cichocki N."/>
            <person name="Veneault-Fourrey C."/>
            <person name="LaButti K."/>
            <person name="Lindquist E.A."/>
            <person name="Lipzen A."/>
            <person name="Lundell T."/>
            <person name="Morin E."/>
            <person name="Murat C."/>
            <person name="Sun H."/>
            <person name="Tunlid A."/>
            <person name="Henrissat B."/>
            <person name="Grigoriev I.V."/>
            <person name="Hibbett D.S."/>
            <person name="Martin F."/>
            <person name="Nordberg H.P."/>
            <person name="Cantor M.N."/>
            <person name="Hua S.X."/>
        </authorList>
    </citation>
    <scope>NUCLEOTIDE SEQUENCE [LARGE SCALE GENOMIC DNA]</scope>
    <source>
        <strain evidence="1 2">Ve08.2h10</strain>
    </source>
</reference>
<dbReference type="HOGENOM" id="CLU_083682_0_0_1"/>
<keyword evidence="2" id="KW-1185">Reference proteome</keyword>
<name>A0A0D0CZB7_9AGAM</name>
<protein>
    <submittedName>
        <fullName evidence="1">Unplaced genomic scaffold scaffold_2564, whole genome shotgun sequence</fullName>
    </submittedName>
</protein>
<dbReference type="AlphaFoldDB" id="A0A0D0CZB7"/>
<sequence length="271" mass="30223">AHLGGLVIPSAPKTAGSWAIRPPSQPMSTKIVIPSGLKQACRISTTCQQAHMISMTRKNLLTIVLHLEPKASNSKFNSTQSMPGPCNPILAANILTTLQSFAMDITDVDPLPLQINPLGEWLKEKTVFRCSGTSKSKWLGHVLTYFGKSDPPARCVTLMLSLSCLGFGSWWPDAHDIGQEWPPLQTDLCVDPVTENCFADTLAAQIRHQATPEQHKIDYKEGLDDLIKRAMEDYQQMFFAACKCHASVLKWQKMLVEELEILQMEQRKYAM</sequence>